<organism evidence="10 11">
    <name type="scientific">Demequina muriae</name>
    <dbReference type="NCBI Taxonomy" id="3051664"/>
    <lineage>
        <taxon>Bacteria</taxon>
        <taxon>Bacillati</taxon>
        <taxon>Actinomycetota</taxon>
        <taxon>Actinomycetes</taxon>
        <taxon>Micrococcales</taxon>
        <taxon>Demequinaceae</taxon>
        <taxon>Demequina</taxon>
    </lineage>
</organism>
<evidence type="ECO:0000256" key="2">
    <source>
        <dbReference type="ARBA" id="ARBA00008420"/>
    </source>
</evidence>
<dbReference type="NCBIfam" id="TIGR01313">
    <property type="entry name" value="therm_gnt_kin"/>
    <property type="match status" value="1"/>
</dbReference>
<evidence type="ECO:0000313" key="11">
    <source>
        <dbReference type="Proteomes" id="UP001172708"/>
    </source>
</evidence>
<evidence type="ECO:0000256" key="4">
    <source>
        <dbReference type="ARBA" id="ARBA00022679"/>
    </source>
</evidence>
<evidence type="ECO:0000256" key="7">
    <source>
        <dbReference type="ARBA" id="ARBA00022840"/>
    </source>
</evidence>
<evidence type="ECO:0000256" key="5">
    <source>
        <dbReference type="ARBA" id="ARBA00022741"/>
    </source>
</evidence>
<dbReference type="Pfam" id="PF13671">
    <property type="entry name" value="AAA_33"/>
    <property type="match status" value="1"/>
</dbReference>
<evidence type="ECO:0000256" key="1">
    <source>
        <dbReference type="ARBA" id="ARBA00004761"/>
    </source>
</evidence>
<proteinExistence type="inferred from homology"/>
<protein>
    <recommendedName>
        <fullName evidence="3 9">Gluconokinase</fullName>
        <ecNumber evidence="3 9">2.7.1.12</ecNumber>
    </recommendedName>
</protein>
<dbReference type="GO" id="GO:0046316">
    <property type="term" value="F:gluconokinase activity"/>
    <property type="evidence" value="ECO:0007669"/>
    <property type="project" value="UniProtKB-EC"/>
</dbReference>
<dbReference type="PANTHER" id="PTHR43442">
    <property type="entry name" value="GLUCONOKINASE-RELATED"/>
    <property type="match status" value="1"/>
</dbReference>
<comment type="pathway">
    <text evidence="1">Carbohydrate acid metabolism.</text>
</comment>
<comment type="similarity">
    <text evidence="2 9">Belongs to the gluconokinase GntK/GntV family.</text>
</comment>
<dbReference type="InterPro" id="IPR006001">
    <property type="entry name" value="Therm_gnt_kin"/>
</dbReference>
<name>A0ABT8GDE9_9MICO</name>
<keyword evidence="7 9" id="KW-0067">ATP-binding</keyword>
<comment type="catalytic activity">
    <reaction evidence="8 9">
        <text>D-gluconate + ATP = 6-phospho-D-gluconate + ADP + H(+)</text>
        <dbReference type="Rhea" id="RHEA:19433"/>
        <dbReference type="ChEBI" id="CHEBI:15378"/>
        <dbReference type="ChEBI" id="CHEBI:18391"/>
        <dbReference type="ChEBI" id="CHEBI:30616"/>
        <dbReference type="ChEBI" id="CHEBI:58759"/>
        <dbReference type="ChEBI" id="CHEBI:456216"/>
        <dbReference type="EC" id="2.7.1.12"/>
    </reaction>
</comment>
<evidence type="ECO:0000256" key="6">
    <source>
        <dbReference type="ARBA" id="ARBA00022777"/>
    </source>
</evidence>
<dbReference type="InterPro" id="IPR027417">
    <property type="entry name" value="P-loop_NTPase"/>
</dbReference>
<evidence type="ECO:0000256" key="8">
    <source>
        <dbReference type="ARBA" id="ARBA00048090"/>
    </source>
</evidence>
<comment type="caution">
    <text evidence="10">The sequence shown here is derived from an EMBL/GenBank/DDBJ whole genome shotgun (WGS) entry which is preliminary data.</text>
</comment>
<dbReference type="EC" id="2.7.1.12" evidence="3 9"/>
<evidence type="ECO:0000313" key="10">
    <source>
        <dbReference type="EMBL" id="MDN4479456.1"/>
    </source>
</evidence>
<reference evidence="10" key="1">
    <citation type="submission" date="2023-06" db="EMBL/GenBank/DDBJ databases">
        <title>Egi l300058.</title>
        <authorList>
            <person name="Gao L."/>
            <person name="Fang B.-Z."/>
            <person name="Li W.-J."/>
        </authorList>
    </citation>
    <scope>NUCLEOTIDE SEQUENCE</scope>
    <source>
        <strain evidence="10">EGI L300058</strain>
    </source>
</reference>
<dbReference type="PANTHER" id="PTHR43442:SF3">
    <property type="entry name" value="GLUCONOKINASE-RELATED"/>
    <property type="match status" value="1"/>
</dbReference>
<gene>
    <name evidence="10" type="ORF">QQX02_00780</name>
</gene>
<keyword evidence="6 9" id="KW-0418">Kinase</keyword>
<dbReference type="RefSeq" id="WP_301140596.1">
    <property type="nucleotide sequence ID" value="NZ_JAUHQA010000001.1"/>
</dbReference>
<keyword evidence="11" id="KW-1185">Reference proteome</keyword>
<keyword evidence="4 9" id="KW-0808">Transferase</keyword>
<accession>A0ABT8GDE9</accession>
<dbReference type="EMBL" id="JAUHQA010000001">
    <property type="protein sequence ID" value="MDN4479456.1"/>
    <property type="molecule type" value="Genomic_DNA"/>
</dbReference>
<keyword evidence="5 9" id="KW-0547">Nucleotide-binding</keyword>
<dbReference type="CDD" id="cd02021">
    <property type="entry name" value="GntK"/>
    <property type="match status" value="1"/>
</dbReference>
<dbReference type="Gene3D" id="3.40.50.300">
    <property type="entry name" value="P-loop containing nucleotide triphosphate hydrolases"/>
    <property type="match status" value="1"/>
</dbReference>
<dbReference type="Proteomes" id="UP001172708">
    <property type="component" value="Unassembled WGS sequence"/>
</dbReference>
<sequence length="178" mass="19272">MTTAQHVIVMGVAGSGKSSVATLLAEQLGWVLAEGDEFHPQANIDKMSAGQPLDDDDRQPFLEAIRDWVRAKGAEGVSTIVTCSALKRSYRDVLREAGPVRFAHLTGDVDTISERMEKRTDHFMPPSLLASQFATLEQLDDDEDGMAVSIDGTLEEITGTIVESLRLEASPAADARES</sequence>
<evidence type="ECO:0000256" key="3">
    <source>
        <dbReference type="ARBA" id="ARBA00012054"/>
    </source>
</evidence>
<dbReference type="SUPFAM" id="SSF52540">
    <property type="entry name" value="P-loop containing nucleoside triphosphate hydrolases"/>
    <property type="match status" value="1"/>
</dbReference>
<evidence type="ECO:0000256" key="9">
    <source>
        <dbReference type="RuleBase" id="RU363066"/>
    </source>
</evidence>